<evidence type="ECO:0000313" key="4">
    <source>
        <dbReference type="Proteomes" id="UP000250235"/>
    </source>
</evidence>
<feature type="repeat" description="PPR" evidence="2">
    <location>
        <begin position="488"/>
        <end position="523"/>
    </location>
</feature>
<dbReference type="OrthoDB" id="198885at2759"/>
<dbReference type="FunFam" id="1.25.40.10:FF:000158">
    <property type="entry name" value="pentatricopeptide repeat-containing protein At2g33680"/>
    <property type="match status" value="1"/>
</dbReference>
<keyword evidence="1" id="KW-0677">Repeat</keyword>
<dbReference type="Pfam" id="PF20431">
    <property type="entry name" value="E_motif"/>
    <property type="match status" value="1"/>
</dbReference>
<dbReference type="InterPro" id="IPR011990">
    <property type="entry name" value="TPR-like_helical_dom_sf"/>
</dbReference>
<reference evidence="3 4" key="1">
    <citation type="journal article" date="2015" name="Proc. Natl. Acad. Sci. U.S.A.">
        <title>The resurrection genome of Boea hygrometrica: A blueprint for survival of dehydration.</title>
        <authorList>
            <person name="Xiao L."/>
            <person name="Yang G."/>
            <person name="Zhang L."/>
            <person name="Yang X."/>
            <person name="Zhao S."/>
            <person name="Ji Z."/>
            <person name="Zhou Q."/>
            <person name="Hu M."/>
            <person name="Wang Y."/>
            <person name="Chen M."/>
            <person name="Xu Y."/>
            <person name="Jin H."/>
            <person name="Xiao X."/>
            <person name="Hu G."/>
            <person name="Bao F."/>
            <person name="Hu Y."/>
            <person name="Wan P."/>
            <person name="Li L."/>
            <person name="Deng X."/>
            <person name="Kuang T."/>
            <person name="Xiang C."/>
            <person name="Zhu J.K."/>
            <person name="Oliver M.J."/>
            <person name="He Y."/>
        </authorList>
    </citation>
    <scope>NUCLEOTIDE SEQUENCE [LARGE SCALE GENOMIC DNA]</scope>
    <source>
        <strain evidence="4">cv. XS01</strain>
    </source>
</reference>
<dbReference type="InterPro" id="IPR046848">
    <property type="entry name" value="E_motif"/>
</dbReference>
<dbReference type="InterPro" id="IPR046960">
    <property type="entry name" value="PPR_At4g14850-like_plant"/>
</dbReference>
<feature type="repeat" description="PPR" evidence="2">
    <location>
        <begin position="220"/>
        <end position="254"/>
    </location>
</feature>
<dbReference type="EMBL" id="KQ997624">
    <property type="protein sequence ID" value="KZV43830.1"/>
    <property type="molecule type" value="Genomic_DNA"/>
</dbReference>
<dbReference type="PANTHER" id="PTHR47926:SF387">
    <property type="entry name" value="PENTATRICOPEPTIDE REPEAT-CONTAINING PROTEIN"/>
    <property type="match status" value="1"/>
</dbReference>
<dbReference type="Gene3D" id="1.25.40.10">
    <property type="entry name" value="Tetratricopeptide repeat domain"/>
    <property type="match status" value="5"/>
</dbReference>
<dbReference type="FunFam" id="1.25.40.10:FF:000442">
    <property type="entry name" value="Pentatricopeptide repeat-containing protein At3g49710"/>
    <property type="match status" value="1"/>
</dbReference>
<dbReference type="SUPFAM" id="SSF81901">
    <property type="entry name" value="HCP-like"/>
    <property type="match status" value="1"/>
</dbReference>
<proteinExistence type="predicted"/>
<dbReference type="InterPro" id="IPR002885">
    <property type="entry name" value="PPR_rpt"/>
</dbReference>
<keyword evidence="4" id="KW-1185">Reference proteome</keyword>
<dbReference type="NCBIfam" id="TIGR00756">
    <property type="entry name" value="PPR"/>
    <property type="match status" value="5"/>
</dbReference>
<dbReference type="GO" id="GO:0009451">
    <property type="term" value="P:RNA modification"/>
    <property type="evidence" value="ECO:0007669"/>
    <property type="project" value="InterPro"/>
</dbReference>
<dbReference type="Pfam" id="PF13041">
    <property type="entry name" value="PPR_2"/>
    <property type="match status" value="2"/>
</dbReference>
<dbReference type="Pfam" id="PF01535">
    <property type="entry name" value="PPR"/>
    <property type="match status" value="8"/>
</dbReference>
<dbReference type="Proteomes" id="UP000250235">
    <property type="component" value="Unassembled WGS sequence"/>
</dbReference>
<feature type="repeat" description="PPR" evidence="2">
    <location>
        <begin position="453"/>
        <end position="487"/>
    </location>
</feature>
<evidence type="ECO:0000256" key="2">
    <source>
        <dbReference type="PROSITE-ProRule" id="PRU00708"/>
    </source>
</evidence>
<sequence length="676" mass="75867">MRALEEALKSHVHAIKSGFINAIFNTNNLIGWYSEHGLVEAAHKLFDEMSERNVYSWNAIINAYIKSRNLIKARSLFDSCPCKDHVTYNSMISGYARSGRYENEAIELLIQMQCDDDAGRIDEFTLTTTLNMIAKLRVIDYGRQLHSFMVKSGNDLSSFALSSLIDMYSKCGNFLDCRRILSDVPLVDLVVKNTLLAACFREGKLEIARSMFFANPEVNDNVSWNTMISGYLQNGLEKEAIELFKRMAELGFQWNEHTFASLLVCSTLKSLSIGKEVHSWVLKGGLLSNPFISSGLVDIYCKCGNMKYAEIVHETFGIGNLFSTTSMIVGYSAEGNMIKARRLFDSSTEKNPVMWTAIISGYTKLQKCEDAFVLFHKFTVEEATIPDLLILISLLGACALRASMVPGKQIHAYIIRTGVKVDEKASCALIDMYSKCGSTIYAQRIFERMSQRDSVIYNVMIACCAHHGNENEATKLFEKMVEQGLQPDAVTFIALLSACRHRGLVEDGEKYFSVMTKDYGIPPEIDHYSCMVDLYVRSNQLKKALTFIGKMDIKPDPVMWSTFLNACQGNGNIELAEIAESTLLQIEGDNGARYVQLASVYASVGKWVEMGRIMNKMRRKEVKKLTGCSWLHIGSEIHIFTSGDLSHSDAKAIYNTLGNLSHEIYDADVSNKTRDI</sequence>
<dbReference type="PROSITE" id="PS51375">
    <property type="entry name" value="PPR"/>
    <property type="match status" value="4"/>
</dbReference>
<evidence type="ECO:0000256" key="1">
    <source>
        <dbReference type="ARBA" id="ARBA00022737"/>
    </source>
</evidence>
<gene>
    <name evidence="3" type="ORF">F511_39156</name>
</gene>
<accession>A0A2Z7C9X7</accession>
<dbReference type="AlphaFoldDB" id="A0A2Z7C9X7"/>
<dbReference type="PANTHER" id="PTHR47926">
    <property type="entry name" value="PENTATRICOPEPTIDE REPEAT-CONTAINING PROTEIN"/>
    <property type="match status" value="1"/>
</dbReference>
<evidence type="ECO:0000313" key="3">
    <source>
        <dbReference type="EMBL" id="KZV43830.1"/>
    </source>
</evidence>
<protein>
    <submittedName>
        <fullName evidence="3">Pentatricopeptide repeat-containing protein</fullName>
    </submittedName>
</protein>
<feature type="repeat" description="PPR" evidence="2">
    <location>
        <begin position="84"/>
        <end position="115"/>
    </location>
</feature>
<dbReference type="GO" id="GO:0003723">
    <property type="term" value="F:RNA binding"/>
    <property type="evidence" value="ECO:0007669"/>
    <property type="project" value="InterPro"/>
</dbReference>
<dbReference type="GO" id="GO:0099402">
    <property type="term" value="P:plant organ development"/>
    <property type="evidence" value="ECO:0007669"/>
    <property type="project" value="UniProtKB-ARBA"/>
</dbReference>
<dbReference type="Pfam" id="PF12854">
    <property type="entry name" value="PPR_1"/>
    <property type="match status" value="1"/>
</dbReference>
<name>A0A2Z7C9X7_9LAMI</name>
<organism evidence="3 4">
    <name type="scientific">Dorcoceras hygrometricum</name>
    <dbReference type="NCBI Taxonomy" id="472368"/>
    <lineage>
        <taxon>Eukaryota</taxon>
        <taxon>Viridiplantae</taxon>
        <taxon>Streptophyta</taxon>
        <taxon>Embryophyta</taxon>
        <taxon>Tracheophyta</taxon>
        <taxon>Spermatophyta</taxon>
        <taxon>Magnoliopsida</taxon>
        <taxon>eudicotyledons</taxon>
        <taxon>Gunneridae</taxon>
        <taxon>Pentapetalae</taxon>
        <taxon>asterids</taxon>
        <taxon>lamiids</taxon>
        <taxon>Lamiales</taxon>
        <taxon>Gesneriaceae</taxon>
        <taxon>Didymocarpoideae</taxon>
        <taxon>Trichosporeae</taxon>
        <taxon>Loxocarpinae</taxon>
        <taxon>Dorcoceras</taxon>
    </lineage>
</organism>